<feature type="region of interest" description="Disordered" evidence="11">
    <location>
        <begin position="99"/>
        <end position="153"/>
    </location>
</feature>
<dbReference type="Proteomes" id="UP000526501">
    <property type="component" value="Unassembled WGS sequence"/>
</dbReference>
<evidence type="ECO:0000256" key="10">
    <source>
        <dbReference type="RuleBase" id="RU365087"/>
    </source>
</evidence>
<evidence type="ECO:0000313" key="13">
    <source>
        <dbReference type="Proteomes" id="UP000526501"/>
    </source>
</evidence>
<keyword evidence="7 10" id="KW-1133">Transmembrane helix</keyword>
<dbReference type="GO" id="GO:0009306">
    <property type="term" value="P:protein secretion"/>
    <property type="evidence" value="ECO:0007669"/>
    <property type="project" value="UniProtKB-UniRule"/>
</dbReference>
<gene>
    <name evidence="12" type="primary">secG</name>
    <name evidence="12" type="ORF">H5P27_09170</name>
</gene>
<dbReference type="RefSeq" id="WP_185660104.1">
    <property type="nucleotide sequence ID" value="NZ_CAWPOO010000008.1"/>
</dbReference>
<comment type="caution">
    <text evidence="12">The sequence shown here is derived from an EMBL/GenBank/DDBJ whole genome shotgun (WGS) entry which is preliminary data.</text>
</comment>
<name>A0A7X1E8F8_9BACT</name>
<sequence length="153" mass="15904">MDFLNGFLTVVLVLVSLFMIFLVLMQRGNANGGLGAAMGGGMAESALGAETSSVLSKWTRNTAIVFFLLTFGLYLSKLHQHEVAKAGVEGALPQIDAPEQSAASSALQELMSEAEEATDAAADEVDAAAEQVESQAAEAQDAAEEAAEELPAQ</sequence>
<keyword evidence="9 10" id="KW-0472">Membrane</keyword>
<proteinExistence type="inferred from homology"/>
<comment type="subcellular location">
    <subcellularLocation>
        <location evidence="1 10">Cell membrane</location>
        <topology evidence="1 10">Multi-pass membrane protein</topology>
    </subcellularLocation>
</comment>
<evidence type="ECO:0000256" key="11">
    <source>
        <dbReference type="SAM" id="MobiDB-lite"/>
    </source>
</evidence>
<dbReference type="GO" id="GO:0065002">
    <property type="term" value="P:intracellular protein transmembrane transport"/>
    <property type="evidence" value="ECO:0007669"/>
    <property type="project" value="TreeGrafter"/>
</dbReference>
<keyword evidence="4 10" id="KW-1003">Cell membrane</keyword>
<organism evidence="12 13">
    <name type="scientific">Pelagicoccus albus</name>
    <dbReference type="NCBI Taxonomy" id="415222"/>
    <lineage>
        <taxon>Bacteria</taxon>
        <taxon>Pseudomonadati</taxon>
        <taxon>Verrucomicrobiota</taxon>
        <taxon>Opitutia</taxon>
        <taxon>Puniceicoccales</taxon>
        <taxon>Pelagicoccaceae</taxon>
        <taxon>Pelagicoccus</taxon>
    </lineage>
</organism>
<evidence type="ECO:0000256" key="7">
    <source>
        <dbReference type="ARBA" id="ARBA00022989"/>
    </source>
</evidence>
<feature type="compositionally biased region" description="Acidic residues" evidence="11">
    <location>
        <begin position="112"/>
        <end position="127"/>
    </location>
</feature>
<protein>
    <recommendedName>
        <fullName evidence="10">Protein-export membrane protein SecG</fullName>
    </recommendedName>
</protein>
<evidence type="ECO:0000256" key="6">
    <source>
        <dbReference type="ARBA" id="ARBA00022927"/>
    </source>
</evidence>
<dbReference type="PANTHER" id="PTHR34182:SF1">
    <property type="entry name" value="PROTEIN-EXPORT MEMBRANE PROTEIN SECG"/>
    <property type="match status" value="1"/>
</dbReference>
<evidence type="ECO:0000256" key="9">
    <source>
        <dbReference type="ARBA" id="ARBA00023136"/>
    </source>
</evidence>
<dbReference type="EMBL" id="JACHVC010000008">
    <property type="protein sequence ID" value="MBC2606216.1"/>
    <property type="molecule type" value="Genomic_DNA"/>
</dbReference>
<dbReference type="Pfam" id="PF03840">
    <property type="entry name" value="SecG"/>
    <property type="match status" value="1"/>
</dbReference>
<keyword evidence="3 10" id="KW-0813">Transport</keyword>
<evidence type="ECO:0000313" key="12">
    <source>
        <dbReference type="EMBL" id="MBC2606216.1"/>
    </source>
</evidence>
<dbReference type="PANTHER" id="PTHR34182">
    <property type="entry name" value="PROTEIN-EXPORT MEMBRANE PROTEIN SECG"/>
    <property type="match status" value="1"/>
</dbReference>
<reference evidence="12 13" key="1">
    <citation type="submission" date="2020-07" db="EMBL/GenBank/DDBJ databases">
        <authorList>
            <person name="Feng X."/>
        </authorList>
    </citation>
    <scope>NUCLEOTIDE SEQUENCE [LARGE SCALE GENOMIC DNA]</scope>
    <source>
        <strain evidence="12 13">JCM23202</strain>
    </source>
</reference>
<evidence type="ECO:0000256" key="4">
    <source>
        <dbReference type="ARBA" id="ARBA00022475"/>
    </source>
</evidence>
<comment type="similarity">
    <text evidence="2 10">Belongs to the SecG family.</text>
</comment>
<comment type="function">
    <text evidence="10">Involved in protein export. Participates in an early event of protein translocation.</text>
</comment>
<accession>A0A7X1E8F8</accession>
<keyword evidence="13" id="KW-1185">Reference proteome</keyword>
<dbReference type="GO" id="GO:0005886">
    <property type="term" value="C:plasma membrane"/>
    <property type="evidence" value="ECO:0007669"/>
    <property type="project" value="UniProtKB-SubCell"/>
</dbReference>
<feature type="compositionally biased region" description="Low complexity" evidence="11">
    <location>
        <begin position="128"/>
        <end position="140"/>
    </location>
</feature>
<feature type="transmembrane region" description="Helical" evidence="10">
    <location>
        <begin position="58"/>
        <end position="75"/>
    </location>
</feature>
<dbReference type="GO" id="GO:0015450">
    <property type="term" value="F:protein-transporting ATPase activity"/>
    <property type="evidence" value="ECO:0007669"/>
    <property type="project" value="UniProtKB-UniRule"/>
</dbReference>
<evidence type="ECO:0000256" key="5">
    <source>
        <dbReference type="ARBA" id="ARBA00022692"/>
    </source>
</evidence>
<evidence type="ECO:0000256" key="1">
    <source>
        <dbReference type="ARBA" id="ARBA00004651"/>
    </source>
</evidence>
<keyword evidence="8 10" id="KW-0811">Translocation</keyword>
<dbReference type="GO" id="GO:0043952">
    <property type="term" value="P:protein transport by the Sec complex"/>
    <property type="evidence" value="ECO:0007669"/>
    <property type="project" value="TreeGrafter"/>
</dbReference>
<evidence type="ECO:0000256" key="8">
    <source>
        <dbReference type="ARBA" id="ARBA00023010"/>
    </source>
</evidence>
<keyword evidence="6 10" id="KW-0653">Protein transport</keyword>
<feature type="compositionally biased region" description="Acidic residues" evidence="11">
    <location>
        <begin position="141"/>
        <end position="153"/>
    </location>
</feature>
<evidence type="ECO:0000256" key="3">
    <source>
        <dbReference type="ARBA" id="ARBA00022448"/>
    </source>
</evidence>
<dbReference type="InterPro" id="IPR004692">
    <property type="entry name" value="SecG"/>
</dbReference>
<evidence type="ECO:0000256" key="2">
    <source>
        <dbReference type="ARBA" id="ARBA00008445"/>
    </source>
</evidence>
<dbReference type="NCBIfam" id="TIGR00810">
    <property type="entry name" value="secG"/>
    <property type="match status" value="1"/>
</dbReference>
<keyword evidence="5 10" id="KW-0812">Transmembrane</keyword>
<feature type="transmembrane region" description="Helical" evidence="10">
    <location>
        <begin position="7"/>
        <end position="25"/>
    </location>
</feature>
<dbReference type="AlphaFoldDB" id="A0A7X1E8F8"/>